<dbReference type="PANTHER" id="PTHR30086:SF20">
    <property type="entry name" value="ARGININE EXPORTER PROTEIN ARGO-RELATED"/>
    <property type="match status" value="1"/>
</dbReference>
<accession>A0AAX0TV10</accession>
<evidence type="ECO:0000313" key="8">
    <source>
        <dbReference type="Proteomes" id="UP000223291"/>
    </source>
</evidence>
<comment type="subcellular location">
    <subcellularLocation>
        <location evidence="1">Cell membrane</location>
        <topology evidence="1">Multi-pass membrane protein</topology>
    </subcellularLocation>
</comment>
<feature type="transmembrane region" description="Helical" evidence="6">
    <location>
        <begin position="120"/>
        <end position="146"/>
    </location>
</feature>
<evidence type="ECO:0000256" key="1">
    <source>
        <dbReference type="ARBA" id="ARBA00004651"/>
    </source>
</evidence>
<dbReference type="GO" id="GO:0005886">
    <property type="term" value="C:plasma membrane"/>
    <property type="evidence" value="ECO:0007669"/>
    <property type="project" value="UniProtKB-SubCell"/>
</dbReference>
<protein>
    <submittedName>
        <fullName evidence="7">LysE family translocator</fullName>
    </submittedName>
</protein>
<dbReference type="Pfam" id="PF01810">
    <property type="entry name" value="LysE"/>
    <property type="match status" value="1"/>
</dbReference>
<gene>
    <name evidence="7" type="ORF">CPI82_10135</name>
</gene>
<dbReference type="GO" id="GO:0015171">
    <property type="term" value="F:amino acid transmembrane transporter activity"/>
    <property type="evidence" value="ECO:0007669"/>
    <property type="project" value="TreeGrafter"/>
</dbReference>
<evidence type="ECO:0000256" key="4">
    <source>
        <dbReference type="ARBA" id="ARBA00022989"/>
    </source>
</evidence>
<feature type="transmembrane region" description="Helical" evidence="6">
    <location>
        <begin position="12"/>
        <end position="33"/>
    </location>
</feature>
<dbReference type="AlphaFoldDB" id="A0AAX0TV10"/>
<dbReference type="PANTHER" id="PTHR30086">
    <property type="entry name" value="ARGININE EXPORTER PROTEIN ARGO"/>
    <property type="match status" value="1"/>
</dbReference>
<dbReference type="EMBL" id="NXDV01000006">
    <property type="protein sequence ID" value="PHQ02951.1"/>
    <property type="molecule type" value="Genomic_DNA"/>
</dbReference>
<dbReference type="PIRSF" id="PIRSF006324">
    <property type="entry name" value="LeuE"/>
    <property type="match status" value="1"/>
</dbReference>
<evidence type="ECO:0000256" key="2">
    <source>
        <dbReference type="ARBA" id="ARBA00022475"/>
    </source>
</evidence>
<dbReference type="InterPro" id="IPR001123">
    <property type="entry name" value="LeuE-type"/>
</dbReference>
<evidence type="ECO:0000256" key="5">
    <source>
        <dbReference type="ARBA" id="ARBA00023136"/>
    </source>
</evidence>
<dbReference type="Proteomes" id="UP000223291">
    <property type="component" value="Unassembled WGS sequence"/>
</dbReference>
<feature type="transmembrane region" description="Helical" evidence="6">
    <location>
        <begin position="152"/>
        <end position="174"/>
    </location>
</feature>
<feature type="transmembrane region" description="Helical" evidence="6">
    <location>
        <begin position="194"/>
        <end position="211"/>
    </location>
</feature>
<proteinExistence type="predicted"/>
<evidence type="ECO:0000256" key="3">
    <source>
        <dbReference type="ARBA" id="ARBA00022692"/>
    </source>
</evidence>
<reference evidence="7 8" key="1">
    <citation type="submission" date="2017-09" db="EMBL/GenBank/DDBJ databases">
        <title>Draft genome of Acinetobacter baumannii strain I43, a mercury resistant bacteria.</title>
        <authorList>
            <person name="Siqueira K.A."/>
            <person name="Mello I.S."/>
            <person name="Mendes T.A."/>
            <person name="Soares M.A."/>
        </authorList>
    </citation>
    <scope>NUCLEOTIDE SEQUENCE [LARGE SCALE GENOMIC DNA]</scope>
    <source>
        <strain evidence="7 8">I43</strain>
    </source>
</reference>
<name>A0AAX0TV10_ACIBA</name>
<feature type="transmembrane region" description="Helical" evidence="6">
    <location>
        <begin position="76"/>
        <end position="93"/>
    </location>
</feature>
<keyword evidence="5 6" id="KW-0472">Membrane</keyword>
<organism evidence="7 8">
    <name type="scientific">Acinetobacter baumannii</name>
    <dbReference type="NCBI Taxonomy" id="470"/>
    <lineage>
        <taxon>Bacteria</taxon>
        <taxon>Pseudomonadati</taxon>
        <taxon>Pseudomonadota</taxon>
        <taxon>Gammaproteobacteria</taxon>
        <taxon>Moraxellales</taxon>
        <taxon>Moraxellaceae</taxon>
        <taxon>Acinetobacter</taxon>
        <taxon>Acinetobacter calcoaceticus/baumannii complex</taxon>
    </lineage>
</organism>
<keyword evidence="4 6" id="KW-1133">Transmembrane helix</keyword>
<feature type="transmembrane region" description="Helical" evidence="6">
    <location>
        <begin position="45"/>
        <end position="70"/>
    </location>
</feature>
<keyword evidence="3 6" id="KW-0812">Transmembrane</keyword>
<sequence>MINRKYQRERSFSFITIAFLTLSSPGPGVLFTVTNSINYGLRTALFGISGLIIGMFIIAVISASGVGLIITSNPTIFTALKFIGAFYLMYLGYKNFIKKSPTQDLLETEHNEKDIRKSKLFYQGLFASLLNPKTIVFFIALFPQFIDIKKEILNQFLILSLTFCLIGFLIHLVYANFSSIFKEKMLAGNNFSKLNKVSGCIFFLLAVLLITQ</sequence>
<evidence type="ECO:0000256" key="6">
    <source>
        <dbReference type="SAM" id="Phobius"/>
    </source>
</evidence>
<keyword evidence="2" id="KW-1003">Cell membrane</keyword>
<comment type="caution">
    <text evidence="7">The sequence shown here is derived from an EMBL/GenBank/DDBJ whole genome shotgun (WGS) entry which is preliminary data.</text>
</comment>
<evidence type="ECO:0000313" key="7">
    <source>
        <dbReference type="EMBL" id="PHQ02951.1"/>
    </source>
</evidence>